<dbReference type="InterPro" id="IPR027417">
    <property type="entry name" value="P-loop_NTPase"/>
</dbReference>
<dbReference type="EMBL" id="BMZG01000005">
    <property type="protein sequence ID" value="GHA72593.1"/>
    <property type="molecule type" value="Genomic_DNA"/>
</dbReference>
<feature type="domain" description="Cytidylate kinase" evidence="9">
    <location>
        <begin position="12"/>
        <end position="230"/>
    </location>
</feature>
<keyword evidence="11" id="KW-1185">Reference proteome</keyword>
<accession>A0A8J3CMX1</accession>
<dbReference type="GO" id="GO:0006220">
    <property type="term" value="P:pyrimidine nucleotide metabolic process"/>
    <property type="evidence" value="ECO:0007669"/>
    <property type="project" value="UniProtKB-UniRule"/>
</dbReference>
<evidence type="ECO:0000256" key="6">
    <source>
        <dbReference type="ARBA" id="ARBA00047615"/>
    </source>
</evidence>
<dbReference type="RefSeq" id="WP_189493013.1">
    <property type="nucleotide sequence ID" value="NZ_BMZG01000005.1"/>
</dbReference>
<keyword evidence="5 8" id="KW-0067">ATP-binding</keyword>
<gene>
    <name evidence="8 10" type="primary">cmk</name>
    <name evidence="10" type="ORF">GCM10009007_12000</name>
</gene>
<evidence type="ECO:0000256" key="8">
    <source>
        <dbReference type="HAMAP-Rule" id="MF_00238"/>
    </source>
</evidence>
<dbReference type="InterPro" id="IPR003136">
    <property type="entry name" value="Cytidylate_kin"/>
</dbReference>
<dbReference type="Pfam" id="PF02224">
    <property type="entry name" value="Cytidylate_kin"/>
    <property type="match status" value="1"/>
</dbReference>
<keyword evidence="8" id="KW-0963">Cytoplasm</keyword>
<evidence type="ECO:0000256" key="3">
    <source>
        <dbReference type="ARBA" id="ARBA00022741"/>
    </source>
</evidence>
<dbReference type="HAMAP" id="MF_00238">
    <property type="entry name" value="Cytidyl_kinase_type1"/>
    <property type="match status" value="1"/>
</dbReference>
<organism evidence="10 11">
    <name type="scientific">Formosimonas limnophila</name>
    <dbReference type="NCBI Taxonomy" id="1384487"/>
    <lineage>
        <taxon>Bacteria</taxon>
        <taxon>Pseudomonadati</taxon>
        <taxon>Pseudomonadota</taxon>
        <taxon>Betaproteobacteria</taxon>
        <taxon>Burkholderiales</taxon>
        <taxon>Burkholderiaceae</taxon>
        <taxon>Formosimonas</taxon>
    </lineage>
</organism>
<dbReference type="GO" id="GO:0005737">
    <property type="term" value="C:cytoplasm"/>
    <property type="evidence" value="ECO:0007669"/>
    <property type="project" value="UniProtKB-SubCell"/>
</dbReference>
<proteinExistence type="inferred from homology"/>
<dbReference type="CDD" id="cd02020">
    <property type="entry name" value="CMPK"/>
    <property type="match status" value="1"/>
</dbReference>
<comment type="catalytic activity">
    <reaction evidence="7 8">
        <text>CMP + ATP = CDP + ADP</text>
        <dbReference type="Rhea" id="RHEA:11600"/>
        <dbReference type="ChEBI" id="CHEBI:30616"/>
        <dbReference type="ChEBI" id="CHEBI:58069"/>
        <dbReference type="ChEBI" id="CHEBI:60377"/>
        <dbReference type="ChEBI" id="CHEBI:456216"/>
        <dbReference type="EC" id="2.7.4.25"/>
    </reaction>
</comment>
<evidence type="ECO:0000313" key="10">
    <source>
        <dbReference type="EMBL" id="GHA72593.1"/>
    </source>
</evidence>
<comment type="caution">
    <text evidence="10">The sequence shown here is derived from an EMBL/GenBank/DDBJ whole genome shotgun (WGS) entry which is preliminary data.</text>
</comment>
<evidence type="ECO:0000256" key="2">
    <source>
        <dbReference type="ARBA" id="ARBA00022679"/>
    </source>
</evidence>
<dbReference type="GO" id="GO:0005524">
    <property type="term" value="F:ATP binding"/>
    <property type="evidence" value="ECO:0007669"/>
    <property type="project" value="UniProtKB-UniRule"/>
</dbReference>
<sequence length="239" mass="25802">MPNAYYSTVPVIAIDGPTASGKGAVAQAVAAHLGFHYLDSGALYRLVALLALDNNWQQSDELTADKISELVHWANTLNAVFDVEHGGEYILLNNIEVSARIREEATGNMASKIAVCQPLRAALLQRQRDFAQSPGLVADGRDMGSVVFPNAPLKIFLNADARVRAERRYKQLIGKGFSANMSDLLHDLQARDARDMSRAHAPLKPVEGAFVLDSSSLTLDETVKAVLDLYAAVADSTAV</sequence>
<dbReference type="NCBIfam" id="TIGR00017">
    <property type="entry name" value="cmk"/>
    <property type="match status" value="1"/>
</dbReference>
<dbReference type="Gene3D" id="3.40.50.300">
    <property type="entry name" value="P-loop containing nucleotide triphosphate hydrolases"/>
    <property type="match status" value="1"/>
</dbReference>
<dbReference type="Proteomes" id="UP000614287">
    <property type="component" value="Unassembled WGS sequence"/>
</dbReference>
<reference evidence="10" key="1">
    <citation type="journal article" date="2014" name="Int. J. Syst. Evol. Microbiol.">
        <title>Complete genome sequence of Corynebacterium casei LMG S-19264T (=DSM 44701T), isolated from a smear-ripened cheese.</title>
        <authorList>
            <consortium name="US DOE Joint Genome Institute (JGI-PGF)"/>
            <person name="Walter F."/>
            <person name="Albersmeier A."/>
            <person name="Kalinowski J."/>
            <person name="Ruckert C."/>
        </authorList>
    </citation>
    <scope>NUCLEOTIDE SEQUENCE</scope>
    <source>
        <strain evidence="10">KCTC 32501</strain>
    </source>
</reference>
<dbReference type="GO" id="GO:0036431">
    <property type="term" value="F:dCMP kinase activity"/>
    <property type="evidence" value="ECO:0007669"/>
    <property type="project" value="InterPro"/>
</dbReference>
<evidence type="ECO:0000256" key="7">
    <source>
        <dbReference type="ARBA" id="ARBA00048478"/>
    </source>
</evidence>
<protein>
    <recommendedName>
        <fullName evidence="8">Cytidylate kinase</fullName>
        <shortName evidence="8">CK</shortName>
        <ecNumber evidence="8">2.7.4.25</ecNumber>
    </recommendedName>
    <alternativeName>
        <fullName evidence="8">Cytidine monophosphate kinase</fullName>
        <shortName evidence="8">CMP kinase</shortName>
    </alternativeName>
</protein>
<feature type="binding site" evidence="8">
    <location>
        <begin position="16"/>
        <end position="24"/>
    </location>
    <ligand>
        <name>ATP</name>
        <dbReference type="ChEBI" id="CHEBI:30616"/>
    </ligand>
</feature>
<evidence type="ECO:0000313" key="11">
    <source>
        <dbReference type="Proteomes" id="UP000614287"/>
    </source>
</evidence>
<comment type="catalytic activity">
    <reaction evidence="6 8">
        <text>dCMP + ATP = dCDP + ADP</text>
        <dbReference type="Rhea" id="RHEA:25094"/>
        <dbReference type="ChEBI" id="CHEBI:30616"/>
        <dbReference type="ChEBI" id="CHEBI:57566"/>
        <dbReference type="ChEBI" id="CHEBI:58593"/>
        <dbReference type="ChEBI" id="CHEBI:456216"/>
        <dbReference type="EC" id="2.7.4.25"/>
    </reaction>
</comment>
<evidence type="ECO:0000259" key="9">
    <source>
        <dbReference type="Pfam" id="PF02224"/>
    </source>
</evidence>
<dbReference type="EC" id="2.7.4.25" evidence="8"/>
<comment type="similarity">
    <text evidence="1 8">Belongs to the cytidylate kinase family. Type 1 subfamily.</text>
</comment>
<evidence type="ECO:0000256" key="5">
    <source>
        <dbReference type="ARBA" id="ARBA00022840"/>
    </source>
</evidence>
<keyword evidence="4 8" id="KW-0418">Kinase</keyword>
<comment type="subcellular location">
    <subcellularLocation>
        <location evidence="8">Cytoplasm</location>
    </subcellularLocation>
</comment>
<keyword evidence="3 8" id="KW-0547">Nucleotide-binding</keyword>
<reference evidence="10" key="2">
    <citation type="submission" date="2020-09" db="EMBL/GenBank/DDBJ databases">
        <authorList>
            <person name="Sun Q."/>
            <person name="Kim S."/>
        </authorList>
    </citation>
    <scope>NUCLEOTIDE SEQUENCE</scope>
    <source>
        <strain evidence="10">KCTC 32501</strain>
    </source>
</reference>
<dbReference type="InterPro" id="IPR011994">
    <property type="entry name" value="Cytidylate_kinase_dom"/>
</dbReference>
<dbReference type="SUPFAM" id="SSF52540">
    <property type="entry name" value="P-loop containing nucleoside triphosphate hydrolases"/>
    <property type="match status" value="1"/>
</dbReference>
<keyword evidence="2 8" id="KW-0808">Transferase</keyword>
<name>A0A8J3CMX1_9BURK</name>
<evidence type="ECO:0000256" key="4">
    <source>
        <dbReference type="ARBA" id="ARBA00022777"/>
    </source>
</evidence>
<dbReference type="AlphaFoldDB" id="A0A8J3CMX1"/>
<evidence type="ECO:0000256" key="1">
    <source>
        <dbReference type="ARBA" id="ARBA00009427"/>
    </source>
</evidence>